<name>A0A2Z6QTY0_9GLOM</name>
<gene>
    <name evidence="1" type="ORF">RclHR1_01080024</name>
</gene>
<dbReference type="PANTHER" id="PTHR43628:SF1">
    <property type="entry name" value="CHITIN SYNTHASE REGULATORY FACTOR 2-RELATED"/>
    <property type="match status" value="1"/>
</dbReference>
<accession>A0A2Z6QTY0</accession>
<evidence type="ECO:0000313" key="1">
    <source>
        <dbReference type="EMBL" id="GBB84168.1"/>
    </source>
</evidence>
<keyword evidence="2" id="KW-1185">Reference proteome</keyword>
<sequence length="640" mass="72787">MSNTNIQVNSDNTDSLINNNNLLHVSSQLIQNFDKINIKEIEPTTKNINKNIFEGDLIMVVDELVDFIFKELNEGKNGEPLKQKFLNYINNRMIISQEIYNWLLNNQCNSNSIYLLGCFYYNGIGTVSNKIMAINLYHKAAELENIVAQLVLTDIYFFGKGVDKNYYMAFKLSKKLAERGHACGTNNLAFCYEKGIGTDIDKQKAFELYKKVADSGNSTGICNLGWCYYNGIGTEINKQKAFELYQKAAILKNDVAQYNLTLLYENGDGIEKNVDQAIYWCEKSAEQGNNDAQNKLKVLKCYYLTMTNTQFNSDNTDLLIVNNNLLHVSSQHIQNFDKINIKEIEPTTKNINKNIFEGDLIKVVDELVDFIFKELDEGKNEVLVKQNFLNYINNRMIISQEIYNWLLNNQCNSNSIYLLGCFYYNGIGTASNKSKAINLYHKAAELENIVAQLVLTDLYFFGKDVDKDYNITFELSKKLAEGGHARGMINLAVCYEKGIGTDIDEQKAFELYQKVADSGNSTGICNLGWCYYNGIGIDVNTNMAFKFFQKAADLGNSDGVNSLGSYYYGIGTDISKQMAYELYQMAANLENDLAQYNLALMYENGDGIKKDINQAIYWYKKSAEQENEDAQCKLKVLLKK</sequence>
<organism evidence="1 2">
    <name type="scientific">Rhizophagus clarus</name>
    <dbReference type="NCBI Taxonomy" id="94130"/>
    <lineage>
        <taxon>Eukaryota</taxon>
        <taxon>Fungi</taxon>
        <taxon>Fungi incertae sedis</taxon>
        <taxon>Mucoromycota</taxon>
        <taxon>Glomeromycotina</taxon>
        <taxon>Glomeromycetes</taxon>
        <taxon>Glomerales</taxon>
        <taxon>Glomeraceae</taxon>
        <taxon>Rhizophagus</taxon>
    </lineage>
</organism>
<dbReference type="InterPro" id="IPR011990">
    <property type="entry name" value="TPR-like_helical_dom_sf"/>
</dbReference>
<dbReference type="Proteomes" id="UP000247702">
    <property type="component" value="Unassembled WGS sequence"/>
</dbReference>
<reference evidence="1 2" key="1">
    <citation type="submission" date="2017-11" db="EMBL/GenBank/DDBJ databases">
        <title>The genome of Rhizophagus clarus HR1 reveals common genetic basis of auxotrophy among arbuscular mycorrhizal fungi.</title>
        <authorList>
            <person name="Kobayashi Y."/>
        </authorList>
    </citation>
    <scope>NUCLEOTIDE SEQUENCE [LARGE SCALE GENOMIC DNA]</scope>
    <source>
        <strain evidence="1 2">HR1</strain>
    </source>
</reference>
<dbReference type="Pfam" id="PF08238">
    <property type="entry name" value="Sel1"/>
    <property type="match status" value="11"/>
</dbReference>
<dbReference type="AlphaFoldDB" id="A0A2Z6QTY0"/>
<dbReference type="STRING" id="94130.A0A2Z6QTY0"/>
<comment type="caution">
    <text evidence="1">The sequence shown here is derived from an EMBL/GenBank/DDBJ whole genome shotgun (WGS) entry which is preliminary data.</text>
</comment>
<proteinExistence type="predicted"/>
<dbReference type="EMBL" id="BEXD01000091">
    <property type="protein sequence ID" value="GBB84168.1"/>
    <property type="molecule type" value="Genomic_DNA"/>
</dbReference>
<dbReference type="InterPro" id="IPR052945">
    <property type="entry name" value="Mitotic_Regulator"/>
</dbReference>
<dbReference type="PANTHER" id="PTHR43628">
    <property type="entry name" value="ACTIVATOR OF C KINASE PROTEIN 1-RELATED"/>
    <property type="match status" value="1"/>
</dbReference>
<dbReference type="SMART" id="SM00671">
    <property type="entry name" value="SEL1"/>
    <property type="match status" value="11"/>
</dbReference>
<dbReference type="SUPFAM" id="SSF81901">
    <property type="entry name" value="HCP-like"/>
    <property type="match status" value="3"/>
</dbReference>
<evidence type="ECO:0000313" key="2">
    <source>
        <dbReference type="Proteomes" id="UP000247702"/>
    </source>
</evidence>
<dbReference type="Gene3D" id="1.25.40.10">
    <property type="entry name" value="Tetratricopeptide repeat domain"/>
    <property type="match status" value="2"/>
</dbReference>
<protein>
    <submittedName>
        <fullName evidence="1">Uncharacterized protein</fullName>
    </submittedName>
</protein>
<dbReference type="InterPro" id="IPR006597">
    <property type="entry name" value="Sel1-like"/>
</dbReference>